<feature type="signal peptide" evidence="1">
    <location>
        <begin position="1"/>
        <end position="20"/>
    </location>
</feature>
<gene>
    <name evidence="2" type="ORF">E5L68_020095</name>
</gene>
<dbReference type="EMBL" id="SRMP02000051">
    <property type="protein sequence ID" value="MFN0293690.1"/>
    <property type="molecule type" value="Genomic_DNA"/>
</dbReference>
<name>A0ABW9JN75_9SPHI</name>
<evidence type="ECO:0000256" key="1">
    <source>
        <dbReference type="SAM" id="SignalP"/>
    </source>
</evidence>
<sequence>MKPLKYFSTLLLFVSSFAFGQTTKKDIQAQLKNKSLPEVKAYLEKQNIKIEKLIKLASTSIKITPGNVDLKEVRTTQKFDNSQKELIAKQFAKTLNRLYFSPKVIYPNTDLSISYSVKSLIYSVKDYDDYEFPKPILKLKKVYYQDGKTANFDKELYGRSDETVDEIKGTKWIDSIELEASYHYPEAMPVINLNPEQPLQQLTDGKIQLLSISDGKASLKISPALKDKIYKIEGINAAGQAIEQYGSSSSSSTSNFSVAFLNQYYEAGKSVIEKIDKASYKNVDELIDDLYSKIPKEDQNKPENLISATYNFRGNIAQINVFLKPEKSAINNYRFVLKSTTTFADGYGVAYNKKT</sequence>
<evidence type="ECO:0000313" key="3">
    <source>
        <dbReference type="Proteomes" id="UP001517367"/>
    </source>
</evidence>
<accession>A0ABW9JN75</accession>
<evidence type="ECO:0000313" key="2">
    <source>
        <dbReference type="EMBL" id="MFN0293690.1"/>
    </source>
</evidence>
<dbReference type="Proteomes" id="UP001517367">
    <property type="component" value="Unassembled WGS sequence"/>
</dbReference>
<keyword evidence="3" id="KW-1185">Reference proteome</keyword>
<organism evidence="2 3">
    <name type="scientific">Pedobacter helvus</name>
    <dbReference type="NCBI Taxonomy" id="2563444"/>
    <lineage>
        <taxon>Bacteria</taxon>
        <taxon>Pseudomonadati</taxon>
        <taxon>Bacteroidota</taxon>
        <taxon>Sphingobacteriia</taxon>
        <taxon>Sphingobacteriales</taxon>
        <taxon>Sphingobacteriaceae</taxon>
        <taxon>Pedobacter</taxon>
    </lineage>
</organism>
<dbReference type="RefSeq" id="WP_138729351.1">
    <property type="nucleotide sequence ID" value="NZ_SRMP02000051.1"/>
</dbReference>
<reference evidence="2 3" key="1">
    <citation type="submission" date="2024-12" db="EMBL/GenBank/DDBJ databases">
        <authorList>
            <person name="Hu S."/>
        </authorList>
    </citation>
    <scope>NUCLEOTIDE SEQUENCE [LARGE SCALE GENOMIC DNA]</scope>
    <source>
        <strain evidence="2 3">P-25</strain>
    </source>
</reference>
<comment type="caution">
    <text evidence="2">The sequence shown here is derived from an EMBL/GenBank/DDBJ whole genome shotgun (WGS) entry which is preliminary data.</text>
</comment>
<protein>
    <submittedName>
        <fullName evidence="2">Uncharacterized protein</fullName>
    </submittedName>
</protein>
<keyword evidence="1" id="KW-0732">Signal</keyword>
<feature type="chain" id="PRO_5046402929" evidence="1">
    <location>
        <begin position="21"/>
        <end position="355"/>
    </location>
</feature>
<proteinExistence type="predicted"/>